<keyword evidence="3" id="KW-0238">DNA-binding</keyword>
<dbReference type="InterPro" id="IPR046335">
    <property type="entry name" value="LacI/GalR-like_sensor"/>
</dbReference>
<dbReference type="GO" id="GO:0003700">
    <property type="term" value="F:DNA-binding transcription factor activity"/>
    <property type="evidence" value="ECO:0007669"/>
    <property type="project" value="TreeGrafter"/>
</dbReference>
<dbReference type="Pfam" id="PF13377">
    <property type="entry name" value="Peripla_BP_3"/>
    <property type="match status" value="1"/>
</dbReference>
<name>A0A2U2MTW6_9BIFI</name>
<evidence type="ECO:0000313" key="7">
    <source>
        <dbReference type="Proteomes" id="UP000245753"/>
    </source>
</evidence>
<reference evidence="6 7" key="1">
    <citation type="journal article" date="2018" name="Int. J. Syst. Evol. Microbiol.">
        <title>Bifidobacterium catulorum sp. nov., a novel taxon from the faeces of the baby common marmoset (Callithrix jacchus).</title>
        <authorList>
            <person name="Modesto M."/>
            <person name="Michelini S."/>
            <person name="Oki K."/>
            <person name="Biavati B."/>
            <person name="Watanabe K."/>
            <person name="Mattarelli P."/>
        </authorList>
    </citation>
    <scope>NUCLEOTIDE SEQUENCE [LARGE SCALE GENOMIC DNA]</scope>
    <source>
        <strain evidence="6 7">MRM 8.19</strain>
    </source>
</reference>
<dbReference type="SUPFAM" id="SSF47413">
    <property type="entry name" value="lambda repressor-like DNA-binding domains"/>
    <property type="match status" value="1"/>
</dbReference>
<dbReference type="InterPro" id="IPR000843">
    <property type="entry name" value="HTH_LacI"/>
</dbReference>
<dbReference type="Proteomes" id="UP000245753">
    <property type="component" value="Unassembled WGS sequence"/>
</dbReference>
<dbReference type="PANTHER" id="PTHR30146">
    <property type="entry name" value="LACI-RELATED TRANSCRIPTIONAL REPRESSOR"/>
    <property type="match status" value="1"/>
</dbReference>
<accession>A0A2U2MTW6</accession>
<dbReference type="CDD" id="cd01392">
    <property type="entry name" value="HTH_LacI"/>
    <property type="match status" value="1"/>
</dbReference>
<keyword evidence="7" id="KW-1185">Reference proteome</keyword>
<dbReference type="CDD" id="cd06291">
    <property type="entry name" value="PBP1_Qymf-like"/>
    <property type="match status" value="1"/>
</dbReference>
<dbReference type="GO" id="GO:0000976">
    <property type="term" value="F:transcription cis-regulatory region binding"/>
    <property type="evidence" value="ECO:0007669"/>
    <property type="project" value="TreeGrafter"/>
</dbReference>
<keyword evidence="1" id="KW-0678">Repressor</keyword>
<dbReference type="Pfam" id="PF00356">
    <property type="entry name" value="LacI"/>
    <property type="match status" value="1"/>
</dbReference>
<gene>
    <name evidence="6" type="ORF">DF200_02750</name>
</gene>
<evidence type="ECO:0000256" key="4">
    <source>
        <dbReference type="ARBA" id="ARBA00023163"/>
    </source>
</evidence>
<keyword evidence="2" id="KW-0805">Transcription regulation</keyword>
<dbReference type="InterPro" id="IPR001761">
    <property type="entry name" value="Peripla_BP/Lac1_sug-bd_dom"/>
</dbReference>
<protein>
    <submittedName>
        <fullName evidence="6">LacI family transcriptional regulator</fullName>
    </submittedName>
</protein>
<proteinExistence type="predicted"/>
<feature type="domain" description="HTH lacI-type" evidence="5">
    <location>
        <begin position="2"/>
        <end position="56"/>
    </location>
</feature>
<evidence type="ECO:0000259" key="5">
    <source>
        <dbReference type="PROSITE" id="PS50932"/>
    </source>
</evidence>
<dbReference type="SMART" id="SM00354">
    <property type="entry name" value="HTH_LACI"/>
    <property type="match status" value="1"/>
</dbReference>
<comment type="caution">
    <text evidence="6">The sequence shown here is derived from an EMBL/GenBank/DDBJ whole genome shotgun (WGS) entry which is preliminary data.</text>
</comment>
<evidence type="ECO:0000256" key="3">
    <source>
        <dbReference type="ARBA" id="ARBA00023125"/>
    </source>
</evidence>
<evidence type="ECO:0000313" key="6">
    <source>
        <dbReference type="EMBL" id="PWG60313.1"/>
    </source>
</evidence>
<sequence>MVGMRDVAKRAGVSLSTVSLTVNGNGYVADETRARIEAAMAELHYVPNDLARSLSQGRTNLIGVTVPTVAHPFFAQLVAALQRRLHRSGLRMMLCSTADQDRGETEYIDMLKRRTMDGIIIGSHTSQPPAYWESIGRPIVAFDRFLGGNIPSVCSDHVTGAHLAARRFIDTGVRHVVEVGGPRSQFHDLAGSSEAGGPNGESFASVMSAVTDPDDTTFPTVRYHRTFERDLADAGIRCDYVTVEQVSDLSLFEQAAEEAVRRFPDADAIIAPDLAAAHCVRIALADGRDIPRDLQIIAYDGTAAAGLAGMRLTVIRQNLDAIADHLVERMRDAIAAENDADAHGAGSVPSASPVVAGSLPEASSPVVAASCDLIPVTLVQGDTTR</sequence>
<dbReference type="OrthoDB" id="37081at2"/>
<dbReference type="EMBL" id="QFFN01000004">
    <property type="protein sequence ID" value="PWG60313.1"/>
    <property type="molecule type" value="Genomic_DNA"/>
</dbReference>
<dbReference type="AlphaFoldDB" id="A0A2U2MTW6"/>
<dbReference type="SUPFAM" id="SSF53822">
    <property type="entry name" value="Periplasmic binding protein-like I"/>
    <property type="match status" value="1"/>
</dbReference>
<dbReference type="Gene3D" id="1.10.260.40">
    <property type="entry name" value="lambda repressor-like DNA-binding domains"/>
    <property type="match status" value="1"/>
</dbReference>
<dbReference type="RefSeq" id="WP_109136777.1">
    <property type="nucleotide sequence ID" value="NZ_QFFN01000004.1"/>
</dbReference>
<dbReference type="Gene3D" id="3.40.50.2300">
    <property type="match status" value="3"/>
</dbReference>
<keyword evidence="4" id="KW-0804">Transcription</keyword>
<dbReference type="InterPro" id="IPR028082">
    <property type="entry name" value="Peripla_BP_I"/>
</dbReference>
<dbReference type="PANTHER" id="PTHR30146:SF95">
    <property type="entry name" value="RIBOSE OPERON REPRESSOR"/>
    <property type="match status" value="1"/>
</dbReference>
<evidence type="ECO:0000256" key="1">
    <source>
        <dbReference type="ARBA" id="ARBA00022491"/>
    </source>
</evidence>
<evidence type="ECO:0000256" key="2">
    <source>
        <dbReference type="ARBA" id="ARBA00023015"/>
    </source>
</evidence>
<dbReference type="Pfam" id="PF00532">
    <property type="entry name" value="Peripla_BP_1"/>
    <property type="match status" value="1"/>
</dbReference>
<dbReference type="InterPro" id="IPR010982">
    <property type="entry name" value="Lambda_DNA-bd_dom_sf"/>
</dbReference>
<dbReference type="PROSITE" id="PS50932">
    <property type="entry name" value="HTH_LACI_2"/>
    <property type="match status" value="1"/>
</dbReference>
<organism evidence="6 7">
    <name type="scientific">Bifidobacterium catulorum</name>
    <dbReference type="NCBI Taxonomy" id="1630173"/>
    <lineage>
        <taxon>Bacteria</taxon>
        <taxon>Bacillati</taxon>
        <taxon>Actinomycetota</taxon>
        <taxon>Actinomycetes</taxon>
        <taxon>Bifidobacteriales</taxon>
        <taxon>Bifidobacteriaceae</taxon>
        <taxon>Bifidobacterium</taxon>
    </lineage>
</organism>